<accession>A0AAV3P1P8</accession>
<dbReference type="InterPro" id="IPR045279">
    <property type="entry name" value="ARR-like"/>
</dbReference>
<comment type="caution">
    <text evidence="8">Lacks conserved residue(s) required for the propagation of feature annotation.</text>
</comment>
<dbReference type="InterPro" id="IPR011006">
    <property type="entry name" value="CheY-like_superfamily"/>
</dbReference>
<dbReference type="GO" id="GO:0000160">
    <property type="term" value="P:phosphorelay signal transduction system"/>
    <property type="evidence" value="ECO:0007669"/>
    <property type="project" value="UniProtKB-KW"/>
</dbReference>
<evidence type="ECO:0000256" key="8">
    <source>
        <dbReference type="PROSITE-ProRule" id="PRU00169"/>
    </source>
</evidence>
<comment type="caution">
    <text evidence="11">The sequence shown here is derived from an EMBL/GenBank/DDBJ whole genome shotgun (WGS) entry which is preliminary data.</text>
</comment>
<feature type="compositionally biased region" description="Low complexity" evidence="9">
    <location>
        <begin position="615"/>
        <end position="631"/>
    </location>
</feature>
<comment type="similarity">
    <text evidence="2">Belongs to the ARR-like family.</text>
</comment>
<gene>
    <name evidence="11" type="ORF">LIER_05765</name>
</gene>
<dbReference type="Proteomes" id="UP001454036">
    <property type="component" value="Unassembled WGS sequence"/>
</dbReference>
<feature type="compositionally biased region" description="Basic and acidic residues" evidence="9">
    <location>
        <begin position="1"/>
        <end position="23"/>
    </location>
</feature>
<reference evidence="11 12" key="1">
    <citation type="submission" date="2024-01" db="EMBL/GenBank/DDBJ databases">
        <title>The complete chloroplast genome sequence of Lithospermum erythrorhizon: insights into the phylogenetic relationship among Boraginaceae species and the maternal lineages of purple gromwells.</title>
        <authorList>
            <person name="Okada T."/>
            <person name="Watanabe K."/>
        </authorList>
    </citation>
    <scope>NUCLEOTIDE SEQUENCE [LARGE SCALE GENOMIC DNA]</scope>
</reference>
<protein>
    <submittedName>
        <fullName evidence="11">Winged helix/forkhead transcription factor</fullName>
    </submittedName>
</protein>
<evidence type="ECO:0000256" key="1">
    <source>
        <dbReference type="ARBA" id="ARBA00004123"/>
    </source>
</evidence>
<dbReference type="SMART" id="SM00448">
    <property type="entry name" value="REC"/>
    <property type="match status" value="1"/>
</dbReference>
<dbReference type="FunFam" id="3.40.50.2300:FF:000214">
    <property type="entry name" value="Two-component response regulator-like PRR37"/>
    <property type="match status" value="1"/>
</dbReference>
<feature type="region of interest" description="Disordered" evidence="9">
    <location>
        <begin position="1"/>
        <end position="32"/>
    </location>
</feature>
<dbReference type="AlphaFoldDB" id="A0AAV3P1P8"/>
<dbReference type="Pfam" id="PF00072">
    <property type="entry name" value="Response_reg"/>
    <property type="match status" value="1"/>
</dbReference>
<dbReference type="GO" id="GO:0045892">
    <property type="term" value="P:negative regulation of DNA-templated transcription"/>
    <property type="evidence" value="ECO:0007669"/>
    <property type="project" value="UniProtKB-ARBA"/>
</dbReference>
<comment type="subcellular location">
    <subcellularLocation>
        <location evidence="1">Nucleus</location>
    </subcellularLocation>
</comment>
<name>A0AAV3P1P8_LITER</name>
<dbReference type="PROSITE" id="PS50110">
    <property type="entry name" value="RESPONSE_REGULATORY"/>
    <property type="match status" value="1"/>
</dbReference>
<dbReference type="PANTHER" id="PTHR43874:SF125">
    <property type="entry name" value="TWO-COMPONENT RESPONSE REGULATOR-LIKE APRR7"/>
    <property type="match status" value="1"/>
</dbReference>
<feature type="domain" description="Response regulatory" evidence="10">
    <location>
        <begin position="79"/>
        <end position="197"/>
    </location>
</feature>
<feature type="compositionally biased region" description="Polar residues" evidence="9">
    <location>
        <begin position="632"/>
        <end position="641"/>
    </location>
</feature>
<keyword evidence="4" id="KW-0805">Transcription regulation</keyword>
<sequence length="734" mass="80875">MNGDESGEKELPPDEQKKVKDANVGDGQSSLNVDEFKINGEINIGQKIGQGSWQSQPQQQQSHGTPFCWERFLHIRTIKVLLVEYDNCTRHVVAALLRNCNYEVIEVSNGLQAWKVLEDLTNHVDLILSEVVTPCVSGVGLLCKIMSHKSRKNIPIIMMSSLDSMGLVFKCLTKGAVDFLVKPIRKNELKNLWQHVWRRCHSSSGSGSESERESGSQTQKSINSKSSEKPVNHSVNNDKEDDGNDDGSGAQGSWSSQEASECEDSICARVLYPNAEAAAIKQPELHGLVACKTVKLEVKPDAIEAANSHIGAQQNVPLEIDPSINGNNGNMKDECLEFPKGDYQSMDHQVVCTITSGPEVEFNRSGSFLEHTDRLDKMNNTPKNHGKPTVDLSLKSLKGAQEAGIGLEDDYNSLRNSEVSASSRYNASTAFRTPNWIDIIGSASVEDKSLDSGKKELEFDIPFNSYDSSLLPSSKRGSKIIDIASTTYKLLPTSLIVLSEEHITINCLQPSPDFEHVKNGVLCNTQQENVVKQSNRQSATLFAPARGSHQQLPIQHPHHHHHINHFHNFESGKKMSNNEELSLKKLSADAPHRGKSNVPGDPGKANPLYDSLEQSPSGSNHGSNGPNESSNAVNASGTNGDIDTRFYMKSGNANSRGSGNRLDQNKLAQKEAALIKFRQKRKQRCFNKRVPSNTFVIICDSSFLVANSCMRTPHISLHGLCFDTRIGKHFHIAM</sequence>
<feature type="region of interest" description="Disordered" evidence="9">
    <location>
        <begin position="203"/>
        <end position="257"/>
    </location>
</feature>
<keyword evidence="6" id="KW-0804">Transcription</keyword>
<dbReference type="GO" id="GO:0010017">
    <property type="term" value="P:red or far-red light signaling pathway"/>
    <property type="evidence" value="ECO:0007669"/>
    <property type="project" value="UniProtKB-ARBA"/>
</dbReference>
<feature type="region of interest" description="Disordered" evidence="9">
    <location>
        <begin position="589"/>
        <end position="664"/>
    </location>
</feature>
<dbReference type="GO" id="GO:0009736">
    <property type="term" value="P:cytokinin-activated signaling pathway"/>
    <property type="evidence" value="ECO:0007669"/>
    <property type="project" value="InterPro"/>
</dbReference>
<dbReference type="GO" id="GO:0007623">
    <property type="term" value="P:circadian rhythm"/>
    <property type="evidence" value="ECO:0007669"/>
    <property type="project" value="UniProtKB-ARBA"/>
</dbReference>
<keyword evidence="3" id="KW-0902">Two-component regulatory system</keyword>
<evidence type="ECO:0000256" key="5">
    <source>
        <dbReference type="ARBA" id="ARBA00023108"/>
    </source>
</evidence>
<evidence type="ECO:0000313" key="12">
    <source>
        <dbReference type="Proteomes" id="UP001454036"/>
    </source>
</evidence>
<evidence type="ECO:0000259" key="10">
    <source>
        <dbReference type="PROSITE" id="PS50110"/>
    </source>
</evidence>
<evidence type="ECO:0000313" key="11">
    <source>
        <dbReference type="EMBL" id="GAA0145604.1"/>
    </source>
</evidence>
<keyword evidence="12" id="KW-1185">Reference proteome</keyword>
<proteinExistence type="inferred from homology"/>
<dbReference type="EMBL" id="BAABME010000807">
    <property type="protein sequence ID" value="GAA0145604.1"/>
    <property type="molecule type" value="Genomic_DNA"/>
</dbReference>
<dbReference type="InterPro" id="IPR001789">
    <property type="entry name" value="Sig_transdc_resp-reg_receiver"/>
</dbReference>
<dbReference type="SUPFAM" id="SSF52172">
    <property type="entry name" value="CheY-like"/>
    <property type="match status" value="1"/>
</dbReference>
<evidence type="ECO:0000256" key="3">
    <source>
        <dbReference type="ARBA" id="ARBA00023012"/>
    </source>
</evidence>
<evidence type="ECO:0000256" key="2">
    <source>
        <dbReference type="ARBA" id="ARBA00010330"/>
    </source>
</evidence>
<organism evidence="11 12">
    <name type="scientific">Lithospermum erythrorhizon</name>
    <name type="common">Purple gromwell</name>
    <name type="synonym">Lithospermum officinale var. erythrorhizon</name>
    <dbReference type="NCBI Taxonomy" id="34254"/>
    <lineage>
        <taxon>Eukaryota</taxon>
        <taxon>Viridiplantae</taxon>
        <taxon>Streptophyta</taxon>
        <taxon>Embryophyta</taxon>
        <taxon>Tracheophyta</taxon>
        <taxon>Spermatophyta</taxon>
        <taxon>Magnoliopsida</taxon>
        <taxon>eudicotyledons</taxon>
        <taxon>Gunneridae</taxon>
        <taxon>Pentapetalae</taxon>
        <taxon>asterids</taxon>
        <taxon>lamiids</taxon>
        <taxon>Boraginales</taxon>
        <taxon>Boraginaceae</taxon>
        <taxon>Boraginoideae</taxon>
        <taxon>Lithospermeae</taxon>
        <taxon>Lithospermum</taxon>
    </lineage>
</organism>
<dbReference type="GO" id="GO:0005634">
    <property type="term" value="C:nucleus"/>
    <property type="evidence" value="ECO:0007669"/>
    <property type="project" value="UniProtKB-SubCell"/>
</dbReference>
<feature type="compositionally biased region" description="Polar residues" evidence="9">
    <location>
        <begin position="651"/>
        <end position="662"/>
    </location>
</feature>
<evidence type="ECO:0000256" key="4">
    <source>
        <dbReference type="ARBA" id="ARBA00023015"/>
    </source>
</evidence>
<keyword evidence="7" id="KW-0539">Nucleus</keyword>
<evidence type="ECO:0000256" key="6">
    <source>
        <dbReference type="ARBA" id="ARBA00023163"/>
    </source>
</evidence>
<evidence type="ECO:0000256" key="9">
    <source>
        <dbReference type="SAM" id="MobiDB-lite"/>
    </source>
</evidence>
<dbReference type="Gene3D" id="3.40.50.2300">
    <property type="match status" value="1"/>
</dbReference>
<dbReference type="PANTHER" id="PTHR43874">
    <property type="entry name" value="TWO-COMPONENT RESPONSE REGULATOR"/>
    <property type="match status" value="1"/>
</dbReference>
<evidence type="ECO:0000256" key="7">
    <source>
        <dbReference type="ARBA" id="ARBA00023242"/>
    </source>
</evidence>
<keyword evidence="5" id="KW-0090">Biological rhythms</keyword>